<reference evidence="1" key="1">
    <citation type="submission" date="2020-05" db="EMBL/GenBank/DDBJ databases">
        <title>Large-scale comparative analyses of tick genomes elucidate their genetic diversity and vector capacities.</title>
        <authorList>
            <person name="Jia N."/>
            <person name="Wang J."/>
            <person name="Shi W."/>
            <person name="Du L."/>
            <person name="Sun Y."/>
            <person name="Zhan W."/>
            <person name="Jiang J."/>
            <person name="Wang Q."/>
            <person name="Zhang B."/>
            <person name="Ji P."/>
            <person name="Sakyi L.B."/>
            <person name="Cui X."/>
            <person name="Yuan T."/>
            <person name="Jiang B."/>
            <person name="Yang W."/>
            <person name="Lam T.T.-Y."/>
            <person name="Chang Q."/>
            <person name="Ding S."/>
            <person name="Wang X."/>
            <person name="Zhu J."/>
            <person name="Ruan X."/>
            <person name="Zhao L."/>
            <person name="Wei J."/>
            <person name="Que T."/>
            <person name="Du C."/>
            <person name="Cheng J."/>
            <person name="Dai P."/>
            <person name="Han X."/>
            <person name="Huang E."/>
            <person name="Gao Y."/>
            <person name="Liu J."/>
            <person name="Shao H."/>
            <person name="Ye R."/>
            <person name="Li L."/>
            <person name="Wei W."/>
            <person name="Wang X."/>
            <person name="Wang C."/>
            <person name="Yang T."/>
            <person name="Huo Q."/>
            <person name="Li W."/>
            <person name="Guo W."/>
            <person name="Chen H."/>
            <person name="Zhou L."/>
            <person name="Ni X."/>
            <person name="Tian J."/>
            <person name="Zhou Y."/>
            <person name="Sheng Y."/>
            <person name="Liu T."/>
            <person name="Pan Y."/>
            <person name="Xia L."/>
            <person name="Li J."/>
            <person name="Zhao F."/>
            <person name="Cao W."/>
        </authorList>
    </citation>
    <scope>NUCLEOTIDE SEQUENCE</scope>
    <source>
        <strain evidence="1">Hyas-2018</strain>
    </source>
</reference>
<dbReference type="EMBL" id="CM023482">
    <property type="protein sequence ID" value="KAH6939928.1"/>
    <property type="molecule type" value="Genomic_DNA"/>
</dbReference>
<evidence type="ECO:0000313" key="2">
    <source>
        <dbReference type="Proteomes" id="UP000821845"/>
    </source>
</evidence>
<evidence type="ECO:0000313" key="1">
    <source>
        <dbReference type="EMBL" id="KAH6939928.1"/>
    </source>
</evidence>
<protein>
    <submittedName>
        <fullName evidence="1">Uncharacterized protein</fullName>
    </submittedName>
</protein>
<proteinExistence type="predicted"/>
<gene>
    <name evidence="1" type="ORF">HPB50_022423</name>
</gene>
<organism evidence="1 2">
    <name type="scientific">Hyalomma asiaticum</name>
    <name type="common">Tick</name>
    <dbReference type="NCBI Taxonomy" id="266040"/>
    <lineage>
        <taxon>Eukaryota</taxon>
        <taxon>Metazoa</taxon>
        <taxon>Ecdysozoa</taxon>
        <taxon>Arthropoda</taxon>
        <taxon>Chelicerata</taxon>
        <taxon>Arachnida</taxon>
        <taxon>Acari</taxon>
        <taxon>Parasitiformes</taxon>
        <taxon>Ixodida</taxon>
        <taxon>Ixodoidea</taxon>
        <taxon>Ixodidae</taxon>
        <taxon>Hyalomminae</taxon>
        <taxon>Hyalomma</taxon>
    </lineage>
</organism>
<comment type="caution">
    <text evidence="1">The sequence shown here is derived from an EMBL/GenBank/DDBJ whole genome shotgun (WGS) entry which is preliminary data.</text>
</comment>
<sequence>MRRRRRRSYSSATAVVGRLADDAPFSTFRKSAHRCCLAVREQQKVIGTTLPQVLPSSSGVPHYRLYGPVLLGGGRWCQGRSFEKLSTSVHLSFFKRLIVMDHEDTLETPSRAHRQVAHLVQRCFQQAFSGPDQLDLVRAVMSEHGLTWPPQQQPHLSLLDSLVGLSLTRGLHPLLRIRPGPFAERPGFYALHLDVDLVALNEWNSIRSRLITDGALGAFFSDIALLLCGREPDSHVIERLMALDNMAATVFLPALGDHHGSGFSYVRFGSMHDYAGEFFHGRLLLNAVNRALLWDQKLSQQDKIGVTRSLQLRLIGRVLLERQHSETLRGYAAIMLARYLAPSSSKVLARTQFSDYGRHIRAVLLSISGCVTVAADRFSYATGDMLARWFFPPDKMAAVRSVASRVFNATHTGWLQLGWTDDVTRLQGLRHIESFRTLLARPDNLSTLAQLDSYYSYLPDLRGTFAEMVLSVERSRAMLANRLLGASRPSFPPVPYQVPMIVANAFYVPAHHSVVVPPALLFAPFFDQRAPAPMNYGSLGHIIGHEFTHGFDPAFVGDEAWSKQSRSSFRARLACLRELYNNVSVAATGIPFGDTAREENFADTGGMRKALEAFKTLGPQGAERIGERVYFADQLFFISSCHKWCSAEHKARESRLPDGIKKLYSPPQLRCNVPLMNTWEFSQAFGCLDESYMKLRNTCDIF</sequence>
<name>A0ACB7SYH0_HYAAI</name>
<accession>A0ACB7SYH0</accession>
<dbReference type="Proteomes" id="UP000821845">
    <property type="component" value="Chromosome 2"/>
</dbReference>
<keyword evidence="2" id="KW-1185">Reference proteome</keyword>